<dbReference type="RefSeq" id="WP_090169818.1">
    <property type="nucleotide sequence ID" value="NZ_FOFB01000016.1"/>
</dbReference>
<proteinExistence type="predicted"/>
<dbReference type="Proteomes" id="UP000199021">
    <property type="component" value="Unassembled WGS sequence"/>
</dbReference>
<dbReference type="EMBL" id="FOFB01000016">
    <property type="protein sequence ID" value="SEQ80167.1"/>
    <property type="molecule type" value="Genomic_DNA"/>
</dbReference>
<dbReference type="Pfam" id="PF08757">
    <property type="entry name" value="CotH"/>
    <property type="match status" value="1"/>
</dbReference>
<dbReference type="PANTHER" id="PTHR40050">
    <property type="entry name" value="INNER SPORE COAT PROTEIN H"/>
    <property type="match status" value="1"/>
</dbReference>
<evidence type="ECO:0000256" key="1">
    <source>
        <dbReference type="SAM" id="SignalP"/>
    </source>
</evidence>
<dbReference type="AlphaFoldDB" id="A0A1H9J0A3"/>
<dbReference type="STRING" id="478744.SAMN05444359_11630"/>
<gene>
    <name evidence="2" type="ORF">SAMN05444359_11630</name>
</gene>
<keyword evidence="1" id="KW-0732">Signal</keyword>
<evidence type="ECO:0000313" key="2">
    <source>
        <dbReference type="EMBL" id="SEQ80167.1"/>
    </source>
</evidence>
<keyword evidence="3" id="KW-1185">Reference proteome</keyword>
<sequence length="530" mass="59668">MSAFLRFTFIALAIILCTCVSAQKDLYDLERIVEVELEMHDPHWKKKLNSWKKNNLSKRTLATLRVDGVTYDSVGVRLKGNSSYFAPAKAEKKKLPFNIKVSYTDKSQRVDGRYRTLKLSNVFRDPSYLREALSYQIARDYVAAPDCNYARLTVDGDYFGMYNLTESVDELFWSEEFASEEGLLIKCDPESKDAPPSTCPPGLGASLAYLGQDSACYAARYEIKKSDHGWLELINLAKAVSNEKADLSTVMNVDEALWMLAFNNAMSNLDSYLGAFCHNYYLFKDASGYWRPVIWDLNLSAGGFRLVTKKQILTDQQLVELSPFLHFSDRNEERPLILRLLDKPLYRKMYVAHLQTIFEEQFTSGLYRERAEKIRSVITPQVVQEPNPLYPTETYTQNYHGTVDVTGGKVIGVDEFFKKRGAFLAAHKLFQKPPPAIADHTATKDGGEVTVSVTLEAGQASPAVWVAHRPKGRGGFTYSQLKAVADGNYSLGLPEAEIEEYFVVAEGAISATVLPARSGREWFTVGESKK</sequence>
<dbReference type="InParanoid" id="A0A1H9J0A3"/>
<dbReference type="PANTHER" id="PTHR40050:SF1">
    <property type="entry name" value="INNER SPORE COAT PROTEIN H"/>
    <property type="match status" value="1"/>
</dbReference>
<dbReference type="OrthoDB" id="8901262at2"/>
<feature type="signal peptide" evidence="1">
    <location>
        <begin position="1"/>
        <end position="22"/>
    </location>
</feature>
<organism evidence="2 3">
    <name type="scientific">Neolewinella agarilytica</name>
    <dbReference type="NCBI Taxonomy" id="478744"/>
    <lineage>
        <taxon>Bacteria</taxon>
        <taxon>Pseudomonadati</taxon>
        <taxon>Bacteroidota</taxon>
        <taxon>Saprospiria</taxon>
        <taxon>Saprospirales</taxon>
        <taxon>Lewinellaceae</taxon>
        <taxon>Neolewinella</taxon>
    </lineage>
</organism>
<name>A0A1H9J0A3_9BACT</name>
<dbReference type="InterPro" id="IPR014867">
    <property type="entry name" value="Spore_coat_CotH_CotH2/3/7"/>
</dbReference>
<evidence type="ECO:0000313" key="3">
    <source>
        <dbReference type="Proteomes" id="UP000199021"/>
    </source>
</evidence>
<reference evidence="3" key="1">
    <citation type="submission" date="2016-10" db="EMBL/GenBank/DDBJ databases">
        <authorList>
            <person name="Varghese N."/>
            <person name="Submissions S."/>
        </authorList>
    </citation>
    <scope>NUCLEOTIDE SEQUENCE [LARGE SCALE GENOMIC DNA]</scope>
    <source>
        <strain evidence="3">DSM 24740</strain>
    </source>
</reference>
<feature type="chain" id="PRO_5011634668" evidence="1">
    <location>
        <begin position="23"/>
        <end position="530"/>
    </location>
</feature>
<accession>A0A1H9J0A3</accession>
<protein>
    <submittedName>
        <fullName evidence="2">CotH protein</fullName>
    </submittedName>
</protein>